<sequence length="91" mass="10432">MKFDRTTIIQLNHLLWLFELLTNQGLYCTRLIALRTTPLPLLVAEILKCFPDEILFITFVPVIRVSIPTAFPSFTKNGIAGRNRPPNPYAF</sequence>
<name>A0AAV4QCY5_9ARAC</name>
<dbReference type="AlphaFoldDB" id="A0AAV4QCY5"/>
<evidence type="ECO:0000313" key="1">
    <source>
        <dbReference type="EMBL" id="GIY05193.1"/>
    </source>
</evidence>
<comment type="caution">
    <text evidence="1">The sequence shown here is derived from an EMBL/GenBank/DDBJ whole genome shotgun (WGS) entry which is preliminary data.</text>
</comment>
<organism evidence="1 2">
    <name type="scientific">Caerostris darwini</name>
    <dbReference type="NCBI Taxonomy" id="1538125"/>
    <lineage>
        <taxon>Eukaryota</taxon>
        <taxon>Metazoa</taxon>
        <taxon>Ecdysozoa</taxon>
        <taxon>Arthropoda</taxon>
        <taxon>Chelicerata</taxon>
        <taxon>Arachnida</taxon>
        <taxon>Araneae</taxon>
        <taxon>Araneomorphae</taxon>
        <taxon>Entelegynae</taxon>
        <taxon>Araneoidea</taxon>
        <taxon>Araneidae</taxon>
        <taxon>Caerostris</taxon>
    </lineage>
</organism>
<dbReference type="EMBL" id="BPLQ01004066">
    <property type="protein sequence ID" value="GIY05193.1"/>
    <property type="molecule type" value="Genomic_DNA"/>
</dbReference>
<proteinExistence type="predicted"/>
<accession>A0AAV4QCY5</accession>
<reference evidence="1 2" key="1">
    <citation type="submission" date="2021-06" db="EMBL/GenBank/DDBJ databases">
        <title>Caerostris darwini draft genome.</title>
        <authorList>
            <person name="Kono N."/>
            <person name="Arakawa K."/>
        </authorList>
    </citation>
    <scope>NUCLEOTIDE SEQUENCE [LARGE SCALE GENOMIC DNA]</scope>
</reference>
<dbReference type="Proteomes" id="UP001054837">
    <property type="component" value="Unassembled WGS sequence"/>
</dbReference>
<gene>
    <name evidence="1" type="ORF">CDAR_586301</name>
</gene>
<protein>
    <submittedName>
        <fullName evidence="1">Uncharacterized protein</fullName>
    </submittedName>
</protein>
<keyword evidence="2" id="KW-1185">Reference proteome</keyword>
<evidence type="ECO:0000313" key="2">
    <source>
        <dbReference type="Proteomes" id="UP001054837"/>
    </source>
</evidence>